<comment type="caution">
    <text evidence="6">The sequence shown here is derived from an EMBL/GenBank/DDBJ whole genome shotgun (WGS) entry which is preliminary data.</text>
</comment>
<dbReference type="OrthoDB" id="2690153at2759"/>
<proteinExistence type="predicted"/>
<dbReference type="InParanoid" id="A8N964"/>
<evidence type="ECO:0000313" key="6">
    <source>
        <dbReference type="EMBL" id="EAU90555.2"/>
    </source>
</evidence>
<keyword evidence="3" id="KW-0274">FAD</keyword>
<dbReference type="SUPFAM" id="SSF51905">
    <property type="entry name" value="FAD/NAD(P)-binding domain"/>
    <property type="match status" value="1"/>
</dbReference>
<dbReference type="RefSeq" id="XP_001831392.2">
    <property type="nucleotide sequence ID" value="XM_001831340.2"/>
</dbReference>
<dbReference type="GO" id="GO:0071949">
    <property type="term" value="F:FAD binding"/>
    <property type="evidence" value="ECO:0007669"/>
    <property type="project" value="InterPro"/>
</dbReference>
<dbReference type="InterPro" id="IPR002938">
    <property type="entry name" value="FAD-bd"/>
</dbReference>
<evidence type="ECO:0000259" key="5">
    <source>
        <dbReference type="Pfam" id="PF01494"/>
    </source>
</evidence>
<organism evidence="6 7">
    <name type="scientific">Coprinopsis cinerea (strain Okayama-7 / 130 / ATCC MYA-4618 / FGSC 9003)</name>
    <name type="common">Inky cap fungus</name>
    <name type="synonym">Hormographiella aspergillata</name>
    <dbReference type="NCBI Taxonomy" id="240176"/>
    <lineage>
        <taxon>Eukaryota</taxon>
        <taxon>Fungi</taxon>
        <taxon>Dikarya</taxon>
        <taxon>Basidiomycota</taxon>
        <taxon>Agaricomycotina</taxon>
        <taxon>Agaricomycetes</taxon>
        <taxon>Agaricomycetidae</taxon>
        <taxon>Agaricales</taxon>
        <taxon>Agaricineae</taxon>
        <taxon>Psathyrellaceae</taxon>
        <taxon>Coprinopsis</taxon>
    </lineage>
</organism>
<dbReference type="eggNOG" id="KOG3855">
    <property type="taxonomic scope" value="Eukaryota"/>
</dbReference>
<dbReference type="VEuPathDB" id="FungiDB:CC1G_00939"/>
<dbReference type="STRING" id="240176.A8N964"/>
<evidence type="ECO:0000256" key="2">
    <source>
        <dbReference type="ARBA" id="ARBA00022630"/>
    </source>
</evidence>
<dbReference type="InterPro" id="IPR036188">
    <property type="entry name" value="FAD/NAD-bd_sf"/>
</dbReference>
<gene>
    <name evidence="6" type="ORF">CC1G_00939</name>
</gene>
<accession>A8N964</accession>
<comment type="cofactor">
    <cofactor evidence="1">
        <name>FAD</name>
        <dbReference type="ChEBI" id="CHEBI:57692"/>
    </cofactor>
</comment>
<reference evidence="6 7" key="1">
    <citation type="journal article" date="2010" name="Proc. Natl. Acad. Sci. U.S.A.">
        <title>Insights into evolution of multicellular fungi from the assembled chromosomes of the mushroom Coprinopsis cinerea (Coprinus cinereus).</title>
        <authorList>
            <person name="Stajich J.E."/>
            <person name="Wilke S.K."/>
            <person name="Ahren D."/>
            <person name="Au C.H."/>
            <person name="Birren B.W."/>
            <person name="Borodovsky M."/>
            <person name="Burns C."/>
            <person name="Canback B."/>
            <person name="Casselton L.A."/>
            <person name="Cheng C.K."/>
            <person name="Deng J."/>
            <person name="Dietrich F.S."/>
            <person name="Fargo D.C."/>
            <person name="Farman M.L."/>
            <person name="Gathman A.C."/>
            <person name="Goldberg J."/>
            <person name="Guigo R."/>
            <person name="Hoegger P.J."/>
            <person name="Hooker J.B."/>
            <person name="Huggins A."/>
            <person name="James T.Y."/>
            <person name="Kamada T."/>
            <person name="Kilaru S."/>
            <person name="Kodira C."/>
            <person name="Kues U."/>
            <person name="Kupfer D."/>
            <person name="Kwan H.S."/>
            <person name="Lomsadze A."/>
            <person name="Li W."/>
            <person name="Lilly W.W."/>
            <person name="Ma L.J."/>
            <person name="Mackey A.J."/>
            <person name="Manning G."/>
            <person name="Martin F."/>
            <person name="Muraguchi H."/>
            <person name="Natvig D.O."/>
            <person name="Palmerini H."/>
            <person name="Ramesh M.A."/>
            <person name="Rehmeyer C.J."/>
            <person name="Roe B.A."/>
            <person name="Shenoy N."/>
            <person name="Stanke M."/>
            <person name="Ter-Hovhannisyan V."/>
            <person name="Tunlid A."/>
            <person name="Velagapudi R."/>
            <person name="Vision T.J."/>
            <person name="Zeng Q."/>
            <person name="Zolan M.E."/>
            <person name="Pukkila P.J."/>
        </authorList>
    </citation>
    <scope>NUCLEOTIDE SEQUENCE [LARGE SCALE GENOMIC DNA]</scope>
    <source>
        <strain evidence="7">Okayama-7 / 130 / ATCC MYA-4618 / FGSC 9003</strain>
    </source>
</reference>
<dbReference type="GeneID" id="6007864"/>
<dbReference type="Pfam" id="PF01494">
    <property type="entry name" value="FAD_binding_3"/>
    <property type="match status" value="1"/>
</dbReference>
<keyword evidence="7" id="KW-1185">Reference proteome</keyword>
<dbReference type="InterPro" id="IPR050641">
    <property type="entry name" value="RIFMO-like"/>
</dbReference>
<evidence type="ECO:0000256" key="3">
    <source>
        <dbReference type="ARBA" id="ARBA00022827"/>
    </source>
</evidence>
<dbReference type="Gene3D" id="3.50.50.60">
    <property type="entry name" value="FAD/NAD(P)-binding domain"/>
    <property type="match status" value="1"/>
</dbReference>
<dbReference type="PANTHER" id="PTHR43004">
    <property type="entry name" value="TRK SYSTEM POTASSIUM UPTAKE PROTEIN"/>
    <property type="match status" value="1"/>
</dbReference>
<dbReference type="EMBL" id="AACS02000007">
    <property type="protein sequence ID" value="EAU90555.2"/>
    <property type="molecule type" value="Genomic_DNA"/>
</dbReference>
<dbReference type="Gene3D" id="3.30.70.2450">
    <property type="match status" value="1"/>
</dbReference>
<dbReference type="AlphaFoldDB" id="A8N964"/>
<dbReference type="KEGG" id="cci:CC1G_00939"/>
<dbReference type="Proteomes" id="UP000001861">
    <property type="component" value="Unassembled WGS sequence"/>
</dbReference>
<dbReference type="PANTHER" id="PTHR43004:SF19">
    <property type="entry name" value="BINDING MONOOXYGENASE, PUTATIVE (JCVI)-RELATED"/>
    <property type="match status" value="1"/>
</dbReference>
<dbReference type="HOGENOM" id="CLU_839419_0_0_1"/>
<name>A8N964_COPC7</name>
<evidence type="ECO:0000256" key="4">
    <source>
        <dbReference type="ARBA" id="ARBA00023002"/>
    </source>
</evidence>
<feature type="domain" description="FAD-binding" evidence="5">
    <location>
        <begin position="188"/>
        <end position="276"/>
    </location>
</feature>
<sequence>MGACIDKGVFHDAVPQQKQPSFIKARPSGLVLALTLAKNGIPVRIIENQKQPPVGQRRADEAAPMIAMRKYKLNSTEFLHNAIAVPYREVTLTIPIMVNVKLARHVEGRGTEEVDLQFGWIIQWVLMGRRARADNMLIGDIVMRMAYYVGMPPINFMIGGRTVDLPTSIGASHDSLREFLMKSLASWHGLEFWEVKWMSPYRPNIRMANSFGSGRVFVSGDAGHAHLPTGAQGMNSGVQDSLNLGWKLALVVKDLAPHSLLGTYTEERLPVISEMLNISTNLLDKAFRGRSEYIRDENILQLGINYRWSSIVLDERKLDYLKETEHRTPLA</sequence>
<protein>
    <submittedName>
        <fullName evidence="6">OxyL protein</fullName>
    </submittedName>
</protein>
<dbReference type="GO" id="GO:0016709">
    <property type="term" value="F:oxidoreductase activity, acting on paired donors, with incorporation or reduction of molecular oxygen, NAD(P)H as one donor, and incorporation of one atom of oxygen"/>
    <property type="evidence" value="ECO:0007669"/>
    <property type="project" value="UniProtKB-ARBA"/>
</dbReference>
<evidence type="ECO:0000256" key="1">
    <source>
        <dbReference type="ARBA" id="ARBA00001974"/>
    </source>
</evidence>
<keyword evidence="4" id="KW-0560">Oxidoreductase</keyword>
<evidence type="ECO:0000313" key="7">
    <source>
        <dbReference type="Proteomes" id="UP000001861"/>
    </source>
</evidence>
<keyword evidence="2" id="KW-0285">Flavoprotein</keyword>